<accession>A0AAV5CFF2</accession>
<keyword evidence="3" id="KW-0238">DNA-binding</keyword>
<feature type="domain" description="TCP" evidence="7">
    <location>
        <begin position="76"/>
        <end position="134"/>
    </location>
</feature>
<evidence type="ECO:0000256" key="4">
    <source>
        <dbReference type="ARBA" id="ARBA00023163"/>
    </source>
</evidence>
<evidence type="ECO:0000256" key="5">
    <source>
        <dbReference type="ARBA" id="ARBA00023242"/>
    </source>
</evidence>
<evidence type="ECO:0000259" key="7">
    <source>
        <dbReference type="PROSITE" id="PS51369"/>
    </source>
</evidence>
<gene>
    <name evidence="8" type="primary">ga13706</name>
    <name evidence="8" type="ORF">PR202_ga13706</name>
</gene>
<dbReference type="PANTHER" id="PTHR31072">
    <property type="entry name" value="TRANSCRIPTION FACTOR TCP4-RELATED"/>
    <property type="match status" value="1"/>
</dbReference>
<comment type="subcellular location">
    <subcellularLocation>
        <location evidence="1">Nucleus</location>
    </subcellularLocation>
</comment>
<keyword evidence="5" id="KW-0539">Nucleus</keyword>
<evidence type="ECO:0000313" key="9">
    <source>
        <dbReference type="Proteomes" id="UP001054889"/>
    </source>
</evidence>
<evidence type="ECO:0000313" key="8">
    <source>
        <dbReference type="EMBL" id="GJM96837.1"/>
    </source>
</evidence>
<name>A0AAV5CFF2_ELECO</name>
<dbReference type="Pfam" id="PF03634">
    <property type="entry name" value="TCP"/>
    <property type="match status" value="1"/>
</dbReference>
<feature type="region of interest" description="Disordered" evidence="6">
    <location>
        <begin position="1"/>
        <end position="59"/>
    </location>
</feature>
<evidence type="ECO:0000256" key="1">
    <source>
        <dbReference type="ARBA" id="ARBA00004123"/>
    </source>
</evidence>
<dbReference type="EMBL" id="BQKI01000006">
    <property type="protein sequence ID" value="GJM96837.1"/>
    <property type="molecule type" value="Genomic_DNA"/>
</dbReference>
<reference evidence="8" key="1">
    <citation type="journal article" date="2018" name="DNA Res.">
        <title>Multiple hybrid de novo genome assembly of finger millet, an orphan allotetraploid crop.</title>
        <authorList>
            <person name="Hatakeyama M."/>
            <person name="Aluri S."/>
            <person name="Balachadran M.T."/>
            <person name="Sivarajan S.R."/>
            <person name="Patrignani A."/>
            <person name="Gruter S."/>
            <person name="Poveda L."/>
            <person name="Shimizu-Inatsugi R."/>
            <person name="Baeten J."/>
            <person name="Francoijs K.J."/>
            <person name="Nataraja K.N."/>
            <person name="Reddy Y.A.N."/>
            <person name="Phadnis S."/>
            <person name="Ravikumar R.L."/>
            <person name="Schlapbach R."/>
            <person name="Sreeman S.M."/>
            <person name="Shimizu K.K."/>
        </authorList>
    </citation>
    <scope>NUCLEOTIDE SEQUENCE</scope>
</reference>
<dbReference type="PANTHER" id="PTHR31072:SF93">
    <property type="entry name" value="TRANSCRIPTION FACTOR TCP24"/>
    <property type="match status" value="1"/>
</dbReference>
<dbReference type="GO" id="GO:2000032">
    <property type="term" value="P:regulation of secondary shoot formation"/>
    <property type="evidence" value="ECO:0007669"/>
    <property type="project" value="TreeGrafter"/>
</dbReference>
<dbReference type="GO" id="GO:0005634">
    <property type="term" value="C:nucleus"/>
    <property type="evidence" value="ECO:0007669"/>
    <property type="project" value="UniProtKB-SubCell"/>
</dbReference>
<dbReference type="GO" id="GO:0043565">
    <property type="term" value="F:sequence-specific DNA binding"/>
    <property type="evidence" value="ECO:0007669"/>
    <property type="project" value="TreeGrafter"/>
</dbReference>
<keyword evidence="2" id="KW-0805">Transcription regulation</keyword>
<dbReference type="PROSITE" id="PS51369">
    <property type="entry name" value="TCP"/>
    <property type="match status" value="1"/>
</dbReference>
<evidence type="ECO:0000256" key="3">
    <source>
        <dbReference type="ARBA" id="ARBA00023125"/>
    </source>
</evidence>
<feature type="compositionally biased region" description="Low complexity" evidence="6">
    <location>
        <begin position="1"/>
        <end position="18"/>
    </location>
</feature>
<keyword evidence="4" id="KW-0804">Transcription</keyword>
<dbReference type="GO" id="GO:0003700">
    <property type="term" value="F:DNA-binding transcription factor activity"/>
    <property type="evidence" value="ECO:0007669"/>
    <property type="project" value="InterPro"/>
</dbReference>
<dbReference type="InterPro" id="IPR005333">
    <property type="entry name" value="Transcription_factor_TCP"/>
</dbReference>
<proteinExistence type="predicted"/>
<dbReference type="AlphaFoldDB" id="A0AAV5CFF2"/>
<evidence type="ECO:0000256" key="6">
    <source>
        <dbReference type="SAM" id="MobiDB-lite"/>
    </source>
</evidence>
<evidence type="ECO:0000256" key="2">
    <source>
        <dbReference type="ARBA" id="ARBA00023015"/>
    </source>
</evidence>
<feature type="region of interest" description="Disordered" evidence="6">
    <location>
        <begin position="155"/>
        <end position="195"/>
    </location>
</feature>
<feature type="compositionally biased region" description="Pro residues" evidence="6">
    <location>
        <begin position="44"/>
        <end position="53"/>
    </location>
</feature>
<comment type="caution">
    <text evidence="8">The sequence shown here is derived from an EMBL/GenBank/DDBJ whole genome shotgun (WGS) entry which is preliminary data.</text>
</comment>
<sequence length="369" mass="38242">MEDGAAAAGDGAARAQQQSSGTKRARGVMRGGIEPAEPAAAWGHPPPALPPPQQQAAGAMGTTASRICRMRGGTGGKDRHSKVYTAKGIRDRRVRLSVPTAIQFYDLQDRLGYDQPSKAIEWLINAATDAIDKLPELDPAAFAAVPSSDPTELMAKVKQSKSSPGGSGSTSETSKGSELSLSRSDSREVTVASTSSAQAASFTELLTGVAEHHRQAWQAPPPNAAPDCADDKAAAAANGLFTGVKFGNAAPFGLVPAQPFSFPITSVEMPHHHFSDALAAASAPAGDYSLNFSMSSGFLGAANRGTLQSNSQASFSSGHHHQQLQPLLFGHAAAAGAAHPASENQLTASAALQLWDGFRHSGMKEKTKN</sequence>
<reference evidence="8" key="2">
    <citation type="submission" date="2021-12" db="EMBL/GenBank/DDBJ databases">
        <title>Resequencing data analysis of finger millet.</title>
        <authorList>
            <person name="Hatakeyama M."/>
            <person name="Aluri S."/>
            <person name="Balachadran M.T."/>
            <person name="Sivarajan S.R."/>
            <person name="Poveda L."/>
            <person name="Shimizu-Inatsugi R."/>
            <person name="Schlapbach R."/>
            <person name="Sreeman S.M."/>
            <person name="Shimizu K.K."/>
        </authorList>
    </citation>
    <scope>NUCLEOTIDE SEQUENCE</scope>
</reference>
<feature type="compositionally biased region" description="Low complexity" evidence="6">
    <location>
        <begin position="160"/>
        <end position="195"/>
    </location>
</feature>
<organism evidence="8 9">
    <name type="scientific">Eleusine coracana subsp. coracana</name>
    <dbReference type="NCBI Taxonomy" id="191504"/>
    <lineage>
        <taxon>Eukaryota</taxon>
        <taxon>Viridiplantae</taxon>
        <taxon>Streptophyta</taxon>
        <taxon>Embryophyta</taxon>
        <taxon>Tracheophyta</taxon>
        <taxon>Spermatophyta</taxon>
        <taxon>Magnoliopsida</taxon>
        <taxon>Liliopsida</taxon>
        <taxon>Poales</taxon>
        <taxon>Poaceae</taxon>
        <taxon>PACMAD clade</taxon>
        <taxon>Chloridoideae</taxon>
        <taxon>Cynodonteae</taxon>
        <taxon>Eleusininae</taxon>
        <taxon>Eleusine</taxon>
    </lineage>
</organism>
<keyword evidence="9" id="KW-1185">Reference proteome</keyword>
<protein>
    <recommendedName>
        <fullName evidence="7">TCP domain-containing protein</fullName>
    </recommendedName>
</protein>
<dbReference type="Proteomes" id="UP001054889">
    <property type="component" value="Unassembled WGS sequence"/>
</dbReference>
<dbReference type="InterPro" id="IPR017887">
    <property type="entry name" value="TF_TCP_subgr"/>
</dbReference>